<dbReference type="InterPro" id="IPR050182">
    <property type="entry name" value="Cytochrome_P450_fam2"/>
</dbReference>
<dbReference type="AlphaFoldDB" id="A0A3Q2QMD0"/>
<dbReference type="GO" id="GO:0016712">
    <property type="term" value="F:oxidoreductase activity, acting on paired donors, with incorporation or reduction of molecular oxygen, reduced flavin or flavoprotein as one donor, and incorporation of one atom of oxygen"/>
    <property type="evidence" value="ECO:0007669"/>
    <property type="project" value="TreeGrafter"/>
</dbReference>
<evidence type="ECO:0000256" key="7">
    <source>
        <dbReference type="ARBA" id="ARBA00022824"/>
    </source>
</evidence>
<proteinExistence type="inferred from homology"/>
<keyword evidence="11 14" id="KW-0503">Monooxygenase</keyword>
<dbReference type="GO" id="GO:0020037">
    <property type="term" value="F:heme binding"/>
    <property type="evidence" value="ECO:0007669"/>
    <property type="project" value="InterPro"/>
</dbReference>
<dbReference type="PANTHER" id="PTHR24300:SF319">
    <property type="entry name" value="CYTOCHROME P450, FAMILY 2, SUBFAMILY AC, POLYPEPTIDE 1"/>
    <property type="match status" value="1"/>
</dbReference>
<dbReference type="GO" id="GO:0005789">
    <property type="term" value="C:endoplasmic reticulum membrane"/>
    <property type="evidence" value="ECO:0007669"/>
    <property type="project" value="UniProtKB-SubCell"/>
</dbReference>
<evidence type="ECO:0000256" key="10">
    <source>
        <dbReference type="ARBA" id="ARBA00023004"/>
    </source>
</evidence>
<dbReference type="InterPro" id="IPR002401">
    <property type="entry name" value="Cyt_P450_E_grp-I"/>
</dbReference>
<keyword evidence="5 13" id="KW-0349">Heme</keyword>
<dbReference type="PRINTS" id="PR00463">
    <property type="entry name" value="EP450I"/>
</dbReference>
<evidence type="ECO:0000256" key="6">
    <source>
        <dbReference type="ARBA" id="ARBA00022723"/>
    </source>
</evidence>
<dbReference type="GO" id="GO:0005506">
    <property type="term" value="F:iron ion binding"/>
    <property type="evidence" value="ECO:0007669"/>
    <property type="project" value="InterPro"/>
</dbReference>
<dbReference type="PRINTS" id="PR00385">
    <property type="entry name" value="P450"/>
</dbReference>
<dbReference type="Pfam" id="PF00067">
    <property type="entry name" value="p450"/>
    <property type="match status" value="1"/>
</dbReference>
<comment type="cofactor">
    <cofactor evidence="1 13">
        <name>heme</name>
        <dbReference type="ChEBI" id="CHEBI:30413"/>
    </cofactor>
</comment>
<keyword evidence="7" id="KW-0256">Endoplasmic reticulum</keyword>
<evidence type="ECO:0000256" key="11">
    <source>
        <dbReference type="ARBA" id="ARBA00023033"/>
    </source>
</evidence>
<reference evidence="16" key="2">
    <citation type="submission" date="2025-09" db="UniProtKB">
        <authorList>
            <consortium name="Ensembl"/>
        </authorList>
    </citation>
    <scope>IDENTIFICATION</scope>
</reference>
<dbReference type="InterPro" id="IPR017972">
    <property type="entry name" value="Cyt_P450_CS"/>
</dbReference>
<evidence type="ECO:0000256" key="14">
    <source>
        <dbReference type="RuleBase" id="RU000461"/>
    </source>
</evidence>
<dbReference type="SUPFAM" id="SSF48264">
    <property type="entry name" value="Cytochrome P450"/>
    <property type="match status" value="1"/>
</dbReference>
<keyword evidence="8" id="KW-0492">Microsome</keyword>
<organism evidence="16 17">
    <name type="scientific">Fundulus heteroclitus</name>
    <name type="common">Killifish</name>
    <name type="synonym">Mummichog</name>
    <dbReference type="NCBI Taxonomy" id="8078"/>
    <lineage>
        <taxon>Eukaryota</taxon>
        <taxon>Metazoa</taxon>
        <taxon>Chordata</taxon>
        <taxon>Craniata</taxon>
        <taxon>Vertebrata</taxon>
        <taxon>Euteleostomi</taxon>
        <taxon>Actinopterygii</taxon>
        <taxon>Neopterygii</taxon>
        <taxon>Teleostei</taxon>
        <taxon>Neoteleostei</taxon>
        <taxon>Acanthomorphata</taxon>
        <taxon>Ovalentaria</taxon>
        <taxon>Atherinomorphae</taxon>
        <taxon>Cyprinodontiformes</taxon>
        <taxon>Fundulidae</taxon>
        <taxon>Fundulus</taxon>
    </lineage>
</organism>
<dbReference type="Gene3D" id="1.10.630.10">
    <property type="entry name" value="Cytochrome P450"/>
    <property type="match status" value="1"/>
</dbReference>
<dbReference type="Ensembl" id="ENSFHET00000016978.1">
    <property type="protein sequence ID" value="ENSFHEP00000027862.1"/>
    <property type="gene ID" value="ENSFHEG00000011646.1"/>
</dbReference>
<evidence type="ECO:0000256" key="12">
    <source>
        <dbReference type="ARBA" id="ARBA00023136"/>
    </source>
</evidence>
<accession>A0A3Q2QMD0</accession>
<dbReference type="GO" id="GO:0006805">
    <property type="term" value="P:xenobiotic metabolic process"/>
    <property type="evidence" value="ECO:0007669"/>
    <property type="project" value="TreeGrafter"/>
</dbReference>
<keyword evidence="17" id="KW-1185">Reference proteome</keyword>
<dbReference type="GO" id="GO:0006082">
    <property type="term" value="P:organic acid metabolic process"/>
    <property type="evidence" value="ECO:0007669"/>
    <property type="project" value="TreeGrafter"/>
</dbReference>
<dbReference type="STRING" id="8078.ENSFHEP00000027862"/>
<keyword evidence="6 13" id="KW-0479">Metal-binding</keyword>
<evidence type="ECO:0000256" key="4">
    <source>
        <dbReference type="ARBA" id="ARBA00010617"/>
    </source>
</evidence>
<keyword evidence="15" id="KW-0812">Transmembrane</keyword>
<dbReference type="Proteomes" id="UP000265000">
    <property type="component" value="Unplaced"/>
</dbReference>
<dbReference type="FunFam" id="1.10.630.10:FF:000208">
    <property type="entry name" value="Cytochrome P450, family 2, subfamily k, polypeptide 20"/>
    <property type="match status" value="1"/>
</dbReference>
<keyword evidence="9 14" id="KW-0560">Oxidoreductase</keyword>
<dbReference type="PROSITE" id="PS00086">
    <property type="entry name" value="CYTOCHROME_P450"/>
    <property type="match status" value="1"/>
</dbReference>
<comment type="similarity">
    <text evidence="4 14">Belongs to the cytochrome P450 family.</text>
</comment>
<keyword evidence="15" id="KW-1133">Transmembrane helix</keyword>
<evidence type="ECO:0000256" key="15">
    <source>
        <dbReference type="SAM" id="Phobius"/>
    </source>
</evidence>
<name>A0A3Q2QMD0_FUNHE</name>
<evidence type="ECO:0000256" key="2">
    <source>
        <dbReference type="ARBA" id="ARBA00004174"/>
    </source>
</evidence>
<keyword evidence="10 13" id="KW-0408">Iron</keyword>
<protein>
    <submittedName>
        <fullName evidence="16">Cytochrome P450 2K1</fullName>
    </submittedName>
</protein>
<evidence type="ECO:0000256" key="8">
    <source>
        <dbReference type="ARBA" id="ARBA00022848"/>
    </source>
</evidence>
<comment type="subcellular location">
    <subcellularLocation>
        <location evidence="3">Endoplasmic reticulum membrane</location>
        <topology evidence="3">Peripheral membrane protein</topology>
    </subcellularLocation>
    <subcellularLocation>
        <location evidence="2">Microsome membrane</location>
        <topology evidence="2">Peripheral membrane protein</topology>
    </subcellularLocation>
</comment>
<feature type="transmembrane region" description="Helical" evidence="15">
    <location>
        <begin position="12"/>
        <end position="32"/>
    </location>
</feature>
<sequence>MEPLMDLGFSLFSSPTTVVGVVVLLMILYLVSVGSSSSEPGKEPPGPKPLPLLGNLLQLDLQRPYKTLCQLSKKYGSVFTVYFGPKKVVVLSGYRTVKEALVRYADEFGEREVSPIFDDLNNGHGILFSNGETWKEMRRFALTTLRDFGMGKRVAEEKILEECGHLIQTIENYKGEPFNTSLPLNYATSNIISSIVYGSRFEYDDPRFRNLVSRANENISLAGSAEIQLYNMFPRLVGWIKGRQVILENGEMTESDVKDLIKKLKETLKLQMCRGLVDCFLIRKQKEEASQYFYSVLLKMMATSNMFVSCAVYIYFSFQDSCVKDTQFTEENLIFTVTNLFSAGTDTTAATLRWGLLLMAKYPQIQDRVQEELARVVGGREVQAEDRKNLPYTDAVIHEIQRLANIVPMAVPHKTSRDVTFQGYFIKEGTTVFPLLTSVLNDESEWESPHSFNPSHFLNKEGKFIKRDAFLPFSAGRRVCLGEGLAKMELFLLFTSLLQRFRFKPPPGVTEDELDLTPAVGFTIPPSPHKLCAISRQ</sequence>
<evidence type="ECO:0000256" key="5">
    <source>
        <dbReference type="ARBA" id="ARBA00022617"/>
    </source>
</evidence>
<dbReference type="GeneTree" id="ENSGT00940000162649"/>
<feature type="binding site" description="axial binding residue" evidence="13">
    <location>
        <position position="480"/>
    </location>
    <ligand>
        <name>heme</name>
        <dbReference type="ChEBI" id="CHEBI:30413"/>
    </ligand>
    <ligandPart>
        <name>Fe</name>
        <dbReference type="ChEBI" id="CHEBI:18248"/>
    </ligandPart>
</feature>
<dbReference type="FunFam" id="1.10.630.10:FF:000238">
    <property type="entry name" value="Cytochrome P450 2A6"/>
    <property type="match status" value="1"/>
</dbReference>
<dbReference type="InterPro" id="IPR036396">
    <property type="entry name" value="Cyt_P450_sf"/>
</dbReference>
<evidence type="ECO:0000313" key="16">
    <source>
        <dbReference type="Ensembl" id="ENSFHEP00000027862.1"/>
    </source>
</evidence>
<evidence type="ECO:0000256" key="1">
    <source>
        <dbReference type="ARBA" id="ARBA00001971"/>
    </source>
</evidence>
<keyword evidence="12 15" id="KW-0472">Membrane</keyword>
<evidence type="ECO:0000256" key="3">
    <source>
        <dbReference type="ARBA" id="ARBA00004406"/>
    </source>
</evidence>
<dbReference type="PANTHER" id="PTHR24300">
    <property type="entry name" value="CYTOCHROME P450 508A4-RELATED"/>
    <property type="match status" value="1"/>
</dbReference>
<evidence type="ECO:0000313" key="17">
    <source>
        <dbReference type="Proteomes" id="UP000265000"/>
    </source>
</evidence>
<evidence type="ECO:0000256" key="9">
    <source>
        <dbReference type="ARBA" id="ARBA00023002"/>
    </source>
</evidence>
<dbReference type="InterPro" id="IPR001128">
    <property type="entry name" value="Cyt_P450"/>
</dbReference>
<reference evidence="16" key="1">
    <citation type="submission" date="2025-08" db="UniProtKB">
        <authorList>
            <consortium name="Ensembl"/>
        </authorList>
    </citation>
    <scope>IDENTIFICATION</scope>
</reference>
<evidence type="ECO:0000256" key="13">
    <source>
        <dbReference type="PIRSR" id="PIRSR602401-1"/>
    </source>
</evidence>